<name>A0ABT8N9W4_9BACL</name>
<organism evidence="1 2">
    <name type="scientific">Planococcus shenhongbingii</name>
    <dbReference type="NCBI Taxonomy" id="3058398"/>
    <lineage>
        <taxon>Bacteria</taxon>
        <taxon>Bacillati</taxon>
        <taxon>Bacillota</taxon>
        <taxon>Bacilli</taxon>
        <taxon>Bacillales</taxon>
        <taxon>Caryophanaceae</taxon>
        <taxon>Planococcus</taxon>
    </lineage>
</organism>
<comment type="caution">
    <text evidence="1">The sequence shown here is derived from an EMBL/GenBank/DDBJ whole genome shotgun (WGS) entry which is preliminary data.</text>
</comment>
<accession>A0ABT8N9W4</accession>
<proteinExistence type="predicted"/>
<dbReference type="EMBL" id="JAUJWU010000001">
    <property type="protein sequence ID" value="MDN7244667.1"/>
    <property type="molecule type" value="Genomic_DNA"/>
</dbReference>
<keyword evidence="2" id="KW-1185">Reference proteome</keyword>
<protein>
    <submittedName>
        <fullName evidence="1">Uncharacterized protein</fullName>
    </submittedName>
</protein>
<reference evidence="1 2" key="1">
    <citation type="submission" date="2023-07" db="EMBL/GenBank/DDBJ databases">
        <title>Novel species in genus Planococcus.</title>
        <authorList>
            <person name="Ning S."/>
        </authorList>
    </citation>
    <scope>NUCLEOTIDE SEQUENCE [LARGE SCALE GENOMIC DNA]</scope>
    <source>
        <strain evidence="1 2">N017</strain>
    </source>
</reference>
<evidence type="ECO:0000313" key="1">
    <source>
        <dbReference type="EMBL" id="MDN7244667.1"/>
    </source>
</evidence>
<gene>
    <name evidence="1" type="ORF">QWY13_04095</name>
</gene>
<dbReference type="Proteomes" id="UP001172142">
    <property type="component" value="Unassembled WGS sequence"/>
</dbReference>
<evidence type="ECO:0000313" key="2">
    <source>
        <dbReference type="Proteomes" id="UP001172142"/>
    </source>
</evidence>
<sequence>MNRTNQVNLTEAHTRDNQVIFFKSQEEFAKALREGTGAFEEPGFTEELVEKE</sequence>
<dbReference type="RefSeq" id="WP_301855135.1">
    <property type="nucleotide sequence ID" value="NZ_JAUJWU010000001.1"/>
</dbReference>